<name>A0A0D1BVJ3_CLOBO</name>
<comment type="caution">
    <text evidence="2">The sequence shown here is derived from an EMBL/GenBank/DDBJ whole genome shotgun (WGS) entry which is preliminary data.</text>
</comment>
<dbReference type="Pfam" id="PF00550">
    <property type="entry name" value="PP-binding"/>
    <property type="match status" value="1"/>
</dbReference>
<organism evidence="2 3">
    <name type="scientific">Clostridium botulinum B2 450</name>
    <dbReference type="NCBI Taxonomy" id="1379739"/>
    <lineage>
        <taxon>Bacteria</taxon>
        <taxon>Bacillati</taxon>
        <taxon>Bacillota</taxon>
        <taxon>Clostridia</taxon>
        <taxon>Eubacteriales</taxon>
        <taxon>Clostridiaceae</taxon>
        <taxon>Clostridium</taxon>
    </lineage>
</organism>
<sequence length="91" mass="10328">MIDNNTKIGLKKQIKKYLSELMDVNTEDIMDDVDLTEMGATSMVIIQLYVILQEEYGISLDATVDLYKSISLNEIVENIEKTKIDLKDIVG</sequence>
<dbReference type="Proteomes" id="UP000032250">
    <property type="component" value="Unassembled WGS sequence"/>
</dbReference>
<accession>A0A0D1BVJ3</accession>
<dbReference type="PROSITE" id="PS50075">
    <property type="entry name" value="CARRIER"/>
    <property type="match status" value="1"/>
</dbReference>
<dbReference type="RefSeq" id="WP_030035812.1">
    <property type="nucleotide sequence ID" value="NZ_JXSU01000007.1"/>
</dbReference>
<feature type="domain" description="Carrier" evidence="1">
    <location>
        <begin position="4"/>
        <end position="83"/>
    </location>
</feature>
<dbReference type="HOGENOM" id="CLU_2421684_0_0_9"/>
<proteinExistence type="predicted"/>
<dbReference type="PATRIC" id="fig|1379739.3.peg.2927"/>
<dbReference type="AlphaFoldDB" id="A0A0D1BVJ3"/>
<evidence type="ECO:0000313" key="2">
    <source>
        <dbReference type="EMBL" id="KIS24395.1"/>
    </source>
</evidence>
<dbReference type="InterPro" id="IPR009081">
    <property type="entry name" value="PP-bd_ACP"/>
</dbReference>
<evidence type="ECO:0000313" key="3">
    <source>
        <dbReference type="Proteomes" id="UP000032250"/>
    </source>
</evidence>
<gene>
    <name evidence="2" type="ORF">N495_12710</name>
</gene>
<dbReference type="InterPro" id="IPR036736">
    <property type="entry name" value="ACP-like_sf"/>
</dbReference>
<dbReference type="OrthoDB" id="9870627at2"/>
<reference evidence="2 3" key="1">
    <citation type="submission" date="2014-06" db="EMBL/GenBank/DDBJ databases">
        <title>Genome characterization of distinct group I Clostridium botulinum lineages.</title>
        <authorList>
            <person name="Giordani F."/>
            <person name="Anselmo A."/>
            <person name="Fillo S."/>
            <person name="Palozzi A.M."/>
            <person name="Fortunato A."/>
            <person name="Gentile B."/>
            <person name="Ciammaruconi A."/>
            <person name="Anniballi F."/>
            <person name="De Medici D."/>
            <person name="Lista F."/>
        </authorList>
    </citation>
    <scope>NUCLEOTIDE SEQUENCE [LARGE SCALE GENOMIC DNA]</scope>
    <source>
        <strain evidence="2 3">B2 450</strain>
    </source>
</reference>
<dbReference type="SUPFAM" id="SSF47336">
    <property type="entry name" value="ACP-like"/>
    <property type="match status" value="1"/>
</dbReference>
<evidence type="ECO:0000259" key="1">
    <source>
        <dbReference type="PROSITE" id="PS50075"/>
    </source>
</evidence>
<protein>
    <submittedName>
        <fullName evidence="2">Acyl carrier protein</fullName>
    </submittedName>
</protein>
<dbReference type="EMBL" id="JXSU01000007">
    <property type="protein sequence ID" value="KIS24395.1"/>
    <property type="molecule type" value="Genomic_DNA"/>
</dbReference>
<dbReference type="Gene3D" id="1.10.1200.10">
    <property type="entry name" value="ACP-like"/>
    <property type="match status" value="1"/>
</dbReference>